<evidence type="ECO:0000313" key="6">
    <source>
        <dbReference type="EMBL" id="AZE47079.1"/>
    </source>
</evidence>
<dbReference type="GO" id="GO:0016491">
    <property type="term" value="F:oxidoreductase activity"/>
    <property type="evidence" value="ECO:0007669"/>
    <property type="project" value="UniProtKB-KW"/>
</dbReference>
<dbReference type="GO" id="GO:0051287">
    <property type="term" value="F:NAD binding"/>
    <property type="evidence" value="ECO:0007669"/>
    <property type="project" value="InterPro"/>
</dbReference>
<feature type="domain" description="3-hydroxyisobutyrate dehydrogenase-like NAD-binding" evidence="5">
    <location>
        <begin position="170"/>
        <end position="291"/>
    </location>
</feature>
<dbReference type="Pfam" id="PF14833">
    <property type="entry name" value="NAD_binding_11"/>
    <property type="match status" value="1"/>
</dbReference>
<evidence type="ECO:0000256" key="3">
    <source>
        <dbReference type="PIRSR" id="PIRSR000103-1"/>
    </source>
</evidence>
<dbReference type="SUPFAM" id="SSF51735">
    <property type="entry name" value="NAD(P)-binding Rossmann-fold domains"/>
    <property type="match status" value="1"/>
</dbReference>
<dbReference type="InterPro" id="IPR013328">
    <property type="entry name" value="6PGD_dom2"/>
</dbReference>
<dbReference type="Gene3D" id="3.40.50.720">
    <property type="entry name" value="NAD(P)-binding Rossmann-like Domain"/>
    <property type="match status" value="1"/>
</dbReference>
<evidence type="ECO:0000259" key="5">
    <source>
        <dbReference type="Pfam" id="PF14833"/>
    </source>
</evidence>
<dbReference type="PANTHER" id="PTHR43060">
    <property type="entry name" value="3-HYDROXYISOBUTYRATE DEHYDROGENASE-LIKE 1, MITOCHONDRIAL-RELATED"/>
    <property type="match status" value="1"/>
</dbReference>
<keyword evidence="2" id="KW-0520">NAD</keyword>
<dbReference type="AlphaFoldDB" id="A0A3G7TL68"/>
<dbReference type="EMBL" id="CP027753">
    <property type="protein sequence ID" value="AZE47079.1"/>
    <property type="molecule type" value="Genomic_DNA"/>
</dbReference>
<proteinExistence type="predicted"/>
<dbReference type="PANTHER" id="PTHR43060:SF15">
    <property type="entry name" value="3-HYDROXYISOBUTYRATE DEHYDROGENASE-LIKE 1, MITOCHONDRIAL-RELATED"/>
    <property type="match status" value="1"/>
</dbReference>
<keyword evidence="1" id="KW-0560">Oxidoreductase</keyword>
<dbReference type="Proteomes" id="UP000268048">
    <property type="component" value="Chromosome"/>
</dbReference>
<dbReference type="InterPro" id="IPR015815">
    <property type="entry name" value="HIBADH-related"/>
</dbReference>
<dbReference type="Pfam" id="PF03446">
    <property type="entry name" value="NAD_binding_2"/>
    <property type="match status" value="1"/>
</dbReference>
<evidence type="ECO:0000256" key="2">
    <source>
        <dbReference type="ARBA" id="ARBA00023027"/>
    </source>
</evidence>
<dbReference type="SUPFAM" id="SSF48179">
    <property type="entry name" value="6-phosphogluconate dehydrogenase C-terminal domain-like"/>
    <property type="match status" value="1"/>
</dbReference>
<dbReference type="Gene3D" id="1.10.1040.10">
    <property type="entry name" value="N-(1-d-carboxylethyl)-l-norvaline Dehydrogenase, domain 2"/>
    <property type="match status" value="1"/>
</dbReference>
<dbReference type="InterPro" id="IPR006115">
    <property type="entry name" value="6PGDH_NADP-bd"/>
</dbReference>
<dbReference type="PIRSF" id="PIRSF000103">
    <property type="entry name" value="HIBADH"/>
    <property type="match status" value="1"/>
</dbReference>
<dbReference type="RefSeq" id="WP_124319463.1">
    <property type="nucleotide sequence ID" value="NZ_CP027753.1"/>
</dbReference>
<evidence type="ECO:0000256" key="1">
    <source>
        <dbReference type="ARBA" id="ARBA00023002"/>
    </source>
</evidence>
<sequence length="298" mass="31091">MMATLPTLGFAGIGLMGLPMCRRLLAAGYPLVVWNRNREKCAPLLEAGARLAQSPARLCEAADLVLLCLANTEVVREVVFGAEGIAQGARAGQLLVDLSSLEPTATREMATQLASSTGMGWVDAPVSGGTPGAEAGSLAIMVGGEAADIERVRPVLLNLGQRVTHMGGVGAGQVTKTCNQMIVACNALVIAEVVALAERSGVDASLLAEALAGGFADSRPLQILAPQMAESRFEPIKWHVRTLLKDLDGAVKFSREQGSATPISGLAAQLMRLHGGQGYLEQDPATLVRLYREPVSAG</sequence>
<dbReference type="GO" id="GO:0050661">
    <property type="term" value="F:NADP binding"/>
    <property type="evidence" value="ECO:0007669"/>
    <property type="project" value="InterPro"/>
</dbReference>
<gene>
    <name evidence="6" type="ORF">C4K04_1389</name>
</gene>
<dbReference type="InterPro" id="IPR008927">
    <property type="entry name" value="6-PGluconate_DH-like_C_sf"/>
</dbReference>
<reference evidence="6 7" key="1">
    <citation type="submission" date="2018-03" db="EMBL/GenBank/DDBJ databases">
        <title>Diversity of phytobeneficial traits revealed by whole-genome analysis of worldwide-isolated phenazine-producing Pseudomonas spp.</title>
        <authorList>
            <person name="Biessy A."/>
            <person name="Novinscak A."/>
            <person name="Blom J."/>
            <person name="Leger G."/>
            <person name="Thomashow L.S."/>
            <person name="Cazorla F.M."/>
            <person name="Josic D."/>
            <person name="Filion M."/>
        </authorList>
    </citation>
    <scope>NUCLEOTIDE SEQUENCE [LARGE SCALE GENOMIC DNA]</scope>
    <source>
        <strain evidence="6 7">B25</strain>
    </source>
</reference>
<organism evidence="6 7">
    <name type="scientific">Pseudomonas chlororaphis</name>
    <dbReference type="NCBI Taxonomy" id="587753"/>
    <lineage>
        <taxon>Bacteria</taxon>
        <taxon>Pseudomonadati</taxon>
        <taxon>Pseudomonadota</taxon>
        <taxon>Gammaproteobacteria</taxon>
        <taxon>Pseudomonadales</taxon>
        <taxon>Pseudomonadaceae</taxon>
        <taxon>Pseudomonas</taxon>
    </lineage>
</organism>
<feature type="active site" evidence="3">
    <location>
        <position position="176"/>
    </location>
</feature>
<dbReference type="InterPro" id="IPR036291">
    <property type="entry name" value="NAD(P)-bd_dom_sf"/>
</dbReference>
<protein>
    <submittedName>
        <fullName evidence="6">3-hydroxyisobutyrate dehydrogenase family protein</fullName>
    </submittedName>
</protein>
<evidence type="ECO:0000259" key="4">
    <source>
        <dbReference type="Pfam" id="PF03446"/>
    </source>
</evidence>
<evidence type="ECO:0000313" key="7">
    <source>
        <dbReference type="Proteomes" id="UP000268048"/>
    </source>
</evidence>
<dbReference type="InterPro" id="IPR029154">
    <property type="entry name" value="HIBADH-like_NADP-bd"/>
</dbReference>
<name>A0A3G7TL68_9PSED</name>
<accession>A0A3G7TL68</accession>
<feature type="domain" description="6-phosphogluconate dehydrogenase NADP-binding" evidence="4">
    <location>
        <begin position="8"/>
        <end position="167"/>
    </location>
</feature>